<organism evidence="9 10">
    <name type="scientific">Paludibaculum fermentans</name>
    <dbReference type="NCBI Taxonomy" id="1473598"/>
    <lineage>
        <taxon>Bacteria</taxon>
        <taxon>Pseudomonadati</taxon>
        <taxon>Acidobacteriota</taxon>
        <taxon>Terriglobia</taxon>
        <taxon>Bryobacterales</taxon>
        <taxon>Bryobacteraceae</taxon>
        <taxon>Paludibaculum</taxon>
    </lineage>
</organism>
<name>A0A7S7NQ18_PALFE</name>
<evidence type="ECO:0000313" key="10">
    <source>
        <dbReference type="Proteomes" id="UP000593892"/>
    </source>
</evidence>
<evidence type="ECO:0000313" key="9">
    <source>
        <dbReference type="EMBL" id="QOY87643.1"/>
    </source>
</evidence>
<keyword evidence="6" id="KW-0813">Transport</keyword>
<dbReference type="KEGG" id="pfer:IRI77_33640"/>
<feature type="transmembrane region" description="Helical" evidence="7">
    <location>
        <begin position="131"/>
        <end position="156"/>
    </location>
</feature>
<dbReference type="GO" id="GO:0005886">
    <property type="term" value="C:plasma membrane"/>
    <property type="evidence" value="ECO:0007669"/>
    <property type="project" value="UniProtKB-SubCell"/>
</dbReference>
<evidence type="ECO:0000256" key="2">
    <source>
        <dbReference type="ARBA" id="ARBA00022475"/>
    </source>
</evidence>
<dbReference type="AlphaFoldDB" id="A0A7S7NQ18"/>
<reference evidence="9 10" key="1">
    <citation type="submission" date="2020-10" db="EMBL/GenBank/DDBJ databases">
        <title>Complete genome sequence of Paludibaculum fermentans P105T, a facultatively anaerobic acidobacterium capable of dissimilatory Fe(III) reduction.</title>
        <authorList>
            <person name="Dedysh S.N."/>
            <person name="Beletsky A.V."/>
            <person name="Kulichevskaya I.S."/>
            <person name="Mardanov A.V."/>
            <person name="Ravin N.V."/>
        </authorList>
    </citation>
    <scope>NUCLEOTIDE SEQUENCE [LARGE SCALE GENOMIC DNA]</scope>
    <source>
        <strain evidence="9 10">P105</strain>
    </source>
</reference>
<keyword evidence="4 7" id="KW-1133">Transmembrane helix</keyword>
<evidence type="ECO:0000256" key="3">
    <source>
        <dbReference type="ARBA" id="ARBA00022692"/>
    </source>
</evidence>
<keyword evidence="2" id="KW-1003">Cell membrane</keyword>
<dbReference type="Proteomes" id="UP000593892">
    <property type="component" value="Chromosome"/>
</dbReference>
<feature type="transmembrane region" description="Helical" evidence="7">
    <location>
        <begin position="176"/>
        <end position="197"/>
    </location>
</feature>
<evidence type="ECO:0000256" key="6">
    <source>
        <dbReference type="RuleBase" id="RU004057"/>
    </source>
</evidence>
<dbReference type="Pfam" id="PF01618">
    <property type="entry name" value="MotA_ExbB"/>
    <property type="match status" value="1"/>
</dbReference>
<dbReference type="RefSeq" id="WP_194449310.1">
    <property type="nucleotide sequence ID" value="NZ_CP063849.1"/>
</dbReference>
<dbReference type="PANTHER" id="PTHR30625:SF3">
    <property type="entry name" value="TOL-PAL SYSTEM PROTEIN TOLQ"/>
    <property type="match status" value="1"/>
</dbReference>
<keyword evidence="3 7" id="KW-0812">Transmembrane</keyword>
<evidence type="ECO:0000256" key="4">
    <source>
        <dbReference type="ARBA" id="ARBA00022989"/>
    </source>
</evidence>
<keyword evidence="10" id="KW-1185">Reference proteome</keyword>
<dbReference type="InterPro" id="IPR002898">
    <property type="entry name" value="MotA_ExbB_proton_chnl"/>
</dbReference>
<comment type="similarity">
    <text evidence="6">Belongs to the exbB/tolQ family.</text>
</comment>
<dbReference type="GO" id="GO:0017038">
    <property type="term" value="P:protein import"/>
    <property type="evidence" value="ECO:0007669"/>
    <property type="project" value="TreeGrafter"/>
</dbReference>
<accession>A0A7S7NQ18</accession>
<feature type="domain" description="MotA/TolQ/ExbB proton channel" evidence="8">
    <location>
        <begin position="106"/>
        <end position="209"/>
    </location>
</feature>
<keyword evidence="5 7" id="KW-0472">Membrane</keyword>
<evidence type="ECO:0000256" key="7">
    <source>
        <dbReference type="SAM" id="Phobius"/>
    </source>
</evidence>
<comment type="subcellular location">
    <subcellularLocation>
        <location evidence="1">Cell membrane</location>
        <topology evidence="1">Multi-pass membrane protein</topology>
    </subcellularLocation>
    <subcellularLocation>
        <location evidence="6">Membrane</location>
        <topology evidence="6">Multi-pass membrane protein</topology>
    </subcellularLocation>
</comment>
<proteinExistence type="inferred from homology"/>
<gene>
    <name evidence="9" type="ORF">IRI77_33640</name>
</gene>
<evidence type="ECO:0000259" key="8">
    <source>
        <dbReference type="Pfam" id="PF01618"/>
    </source>
</evidence>
<sequence length="225" mass="24074">MPFIGAFLQLSIVELVLGASLISKIVLAILLIGSLLSWTIIFAKWSQFKTAAEANTTFLRAFRKAPNLDAVAVAAEQFNKAPLTGVFDFGYEEVVRQMKSRGQIVNKVALERTLQLGISEELTRLERSMSWLATTATVSPFIGLFGTVLGIINAFQGLGSAGSASLRAVAPGIADALVATAAGLAAAIPAAIAYNVMGHSIKEIGARMEDFALEFLNLTERHFEE</sequence>
<evidence type="ECO:0000256" key="1">
    <source>
        <dbReference type="ARBA" id="ARBA00004651"/>
    </source>
</evidence>
<dbReference type="PANTHER" id="PTHR30625">
    <property type="entry name" value="PROTEIN TOLQ"/>
    <property type="match status" value="1"/>
</dbReference>
<dbReference type="EMBL" id="CP063849">
    <property type="protein sequence ID" value="QOY87643.1"/>
    <property type="molecule type" value="Genomic_DNA"/>
</dbReference>
<evidence type="ECO:0000256" key="5">
    <source>
        <dbReference type="ARBA" id="ARBA00023136"/>
    </source>
</evidence>
<keyword evidence="6" id="KW-0653">Protein transport</keyword>
<protein>
    <submittedName>
        <fullName evidence="9">MotA/TolQ/ExbB proton channel family protein</fullName>
    </submittedName>
</protein>
<dbReference type="InterPro" id="IPR050790">
    <property type="entry name" value="ExbB/TolQ_transport"/>
</dbReference>
<feature type="transmembrane region" description="Helical" evidence="7">
    <location>
        <begin position="28"/>
        <end position="45"/>
    </location>
</feature>